<dbReference type="NCBIfam" id="NF033546">
    <property type="entry name" value="transpos_IS21"/>
    <property type="match status" value="1"/>
</dbReference>
<keyword evidence="4" id="KW-1185">Reference proteome</keyword>
<comment type="caution">
    <text evidence="3">The sequence shown here is derived from an EMBL/GenBank/DDBJ whole genome shotgun (WGS) entry which is preliminary data.</text>
</comment>
<dbReference type="GO" id="GO:0015074">
    <property type="term" value="P:DNA integration"/>
    <property type="evidence" value="ECO:0007669"/>
    <property type="project" value="InterPro"/>
</dbReference>
<reference evidence="3 4" key="1">
    <citation type="submission" date="2018-07" db="EMBL/GenBank/DDBJ databases">
        <title>Halioglobus sp. genome submission.</title>
        <authorList>
            <person name="Ye M.-Q."/>
            <person name="Du Z.-J."/>
        </authorList>
    </citation>
    <scope>NUCLEOTIDE SEQUENCE [LARGE SCALE GENOMIC DNA]</scope>
    <source>
        <strain evidence="3 4">U0301</strain>
    </source>
</reference>
<dbReference type="PANTHER" id="PTHR35004:SF8">
    <property type="entry name" value="TRANSPOSASE RV3428C-RELATED"/>
    <property type="match status" value="1"/>
</dbReference>
<dbReference type="Pfam" id="PF22483">
    <property type="entry name" value="Mu-transpos_C_2"/>
    <property type="match status" value="1"/>
</dbReference>
<accession>A0A3L7DWI0</accession>
<organism evidence="3 4">
    <name type="scientific">Seongchinamella sediminis</name>
    <dbReference type="NCBI Taxonomy" id="2283635"/>
    <lineage>
        <taxon>Bacteria</taxon>
        <taxon>Pseudomonadati</taxon>
        <taxon>Pseudomonadota</taxon>
        <taxon>Gammaproteobacteria</taxon>
        <taxon>Cellvibrionales</taxon>
        <taxon>Halieaceae</taxon>
        <taxon>Seongchinamella</taxon>
    </lineage>
</organism>
<dbReference type="Proteomes" id="UP000265509">
    <property type="component" value="Unassembled WGS sequence"/>
</dbReference>
<dbReference type="InterPro" id="IPR001584">
    <property type="entry name" value="Integrase_cat-core"/>
</dbReference>
<dbReference type="PROSITE" id="PS50994">
    <property type="entry name" value="INTEGRASE"/>
    <property type="match status" value="1"/>
</dbReference>
<evidence type="ECO:0000313" key="4">
    <source>
        <dbReference type="Proteomes" id="UP000265509"/>
    </source>
</evidence>
<evidence type="ECO:0000259" key="1">
    <source>
        <dbReference type="PROSITE" id="PS50532"/>
    </source>
</evidence>
<evidence type="ECO:0000313" key="3">
    <source>
        <dbReference type="EMBL" id="RLQ20152.1"/>
    </source>
</evidence>
<dbReference type="SUPFAM" id="SSF53098">
    <property type="entry name" value="Ribonuclease H-like"/>
    <property type="match status" value="1"/>
</dbReference>
<dbReference type="InterPro" id="IPR017895">
    <property type="entry name" value="HTH_IS408/IS1162_type"/>
</dbReference>
<feature type="domain" description="Integrase catalytic" evidence="2">
    <location>
        <begin position="124"/>
        <end position="310"/>
    </location>
</feature>
<evidence type="ECO:0000259" key="2">
    <source>
        <dbReference type="PROSITE" id="PS50994"/>
    </source>
</evidence>
<protein>
    <submittedName>
        <fullName evidence="3">IS21 family transposase</fullName>
    </submittedName>
</protein>
<dbReference type="PROSITE" id="PS50532">
    <property type="entry name" value="HTH_IS408"/>
    <property type="match status" value="1"/>
</dbReference>
<dbReference type="OrthoDB" id="2065409at2"/>
<gene>
    <name evidence="3" type="ORF">DWB85_19210</name>
</gene>
<dbReference type="PANTHER" id="PTHR35004">
    <property type="entry name" value="TRANSPOSASE RV3428C-RELATED"/>
    <property type="match status" value="1"/>
</dbReference>
<dbReference type="EMBL" id="QRAN01000050">
    <property type="protein sequence ID" value="RLQ20152.1"/>
    <property type="molecule type" value="Genomic_DNA"/>
</dbReference>
<dbReference type="InterPro" id="IPR012337">
    <property type="entry name" value="RNaseH-like_sf"/>
</dbReference>
<dbReference type="AlphaFoldDB" id="A0A3L7DWI0"/>
<sequence>MRKIMDILRLKHEAKLSNEKIARACGVSKGVVCKYLHLADARGVGWPPPEGADEGQIERLLFPAVQKPSRFVEPDYFEIHQELKRKGVTLQLLWAEYVAVHEDGAYRYSQYCHRYRQWRKQQRRSMRQVHRAGEKTFIDYCGPTVPIVCRQTGEIRKAQVFVAVLGASSYTYADATWTQSLPDWIASHQRAFRFFDGVTELQIPDNLLAGVTDANRYTPQINATYAEMAAHYQTAVLPARPRKPKDKAKAEVAVQIVERWILARLRHHTFFSLAELNRAIAKLLPDLNSRHFQGQDVSRRDLYERLDAPVLKPLPAAPYEYAEWRKAKPGIDYHISVEKRFYSVPHALVGQTLDVRLTAETVEVLHKGNRIAIHSRRGPGRFSTLVDHMPSSHRAHREWSPGRFLNWAQDIGPCTRQVVQQQLENRPHPEHGYRACLGLLNLSRRYSKARLEGACERALAIRSINYQSIASILKQGLDQQALEGDSHLQDDLPLHGNVRGADYYH</sequence>
<proteinExistence type="predicted"/>
<feature type="domain" description="HTH IS408-type" evidence="1">
    <location>
        <begin position="4"/>
        <end position="83"/>
    </location>
</feature>
<dbReference type="InterPro" id="IPR054353">
    <property type="entry name" value="IstA-like_C"/>
</dbReference>
<name>A0A3L7DWI0_9GAMM</name>